<gene>
    <name evidence="5" type="ORF">CTER_4792</name>
</gene>
<dbReference type="Proteomes" id="UP000014155">
    <property type="component" value="Unassembled WGS sequence"/>
</dbReference>
<dbReference type="SUPFAM" id="SSF51215">
    <property type="entry name" value="Regulatory protein AraC"/>
    <property type="match status" value="1"/>
</dbReference>
<dbReference type="AlphaFoldDB" id="S0FMC7"/>
<dbReference type="InterPro" id="IPR014710">
    <property type="entry name" value="RmlC-like_jellyroll"/>
</dbReference>
<dbReference type="Gene3D" id="2.60.120.10">
    <property type="entry name" value="Jelly Rolls"/>
    <property type="match status" value="1"/>
</dbReference>
<evidence type="ECO:0000313" key="6">
    <source>
        <dbReference type="Proteomes" id="UP000014155"/>
    </source>
</evidence>
<dbReference type="InterPro" id="IPR020449">
    <property type="entry name" value="Tscrpt_reg_AraC-type_HTH"/>
</dbReference>
<evidence type="ECO:0000259" key="4">
    <source>
        <dbReference type="PROSITE" id="PS01124"/>
    </source>
</evidence>
<evidence type="ECO:0000256" key="2">
    <source>
        <dbReference type="ARBA" id="ARBA00023125"/>
    </source>
</evidence>
<dbReference type="PRINTS" id="PR00032">
    <property type="entry name" value="HTHARAC"/>
</dbReference>
<dbReference type="Pfam" id="PF02311">
    <property type="entry name" value="AraC_binding"/>
    <property type="match status" value="1"/>
</dbReference>
<dbReference type="eggNOG" id="COG2207">
    <property type="taxonomic scope" value="Bacteria"/>
</dbReference>
<dbReference type="SUPFAM" id="SSF46689">
    <property type="entry name" value="Homeodomain-like"/>
    <property type="match status" value="2"/>
</dbReference>
<dbReference type="PROSITE" id="PS01124">
    <property type="entry name" value="HTH_ARAC_FAMILY_2"/>
    <property type="match status" value="1"/>
</dbReference>
<evidence type="ECO:0000313" key="5">
    <source>
        <dbReference type="EMBL" id="EMS69643.1"/>
    </source>
</evidence>
<accession>S0FMC7</accession>
<dbReference type="PATRIC" id="fig|1195236.3.peg.4981"/>
<evidence type="ECO:0000256" key="3">
    <source>
        <dbReference type="ARBA" id="ARBA00023163"/>
    </source>
</evidence>
<comment type="caution">
    <text evidence="5">The sequence shown here is derived from an EMBL/GenBank/DDBJ whole genome shotgun (WGS) entry which is preliminary data.</text>
</comment>
<dbReference type="InterPro" id="IPR003313">
    <property type="entry name" value="AraC-bd"/>
</dbReference>
<proteinExistence type="predicted"/>
<dbReference type="InterPro" id="IPR018060">
    <property type="entry name" value="HTH_AraC"/>
</dbReference>
<dbReference type="PANTHER" id="PTHR43280:SF2">
    <property type="entry name" value="HTH-TYPE TRANSCRIPTIONAL REGULATOR EXSA"/>
    <property type="match status" value="1"/>
</dbReference>
<dbReference type="RefSeq" id="WP_004629918.1">
    <property type="nucleotide sequence ID" value="NZ_AORV01000065.1"/>
</dbReference>
<keyword evidence="1" id="KW-0805">Transcription regulation</keyword>
<reference evidence="5 6" key="1">
    <citation type="journal article" date="2013" name="Genome Announc.">
        <title>Draft Genome Sequence of the Cellulolytic, Mesophilic, Anaerobic Bacterium Clostridium termitidis Strain CT1112 (DSM 5398).</title>
        <authorList>
            <person name="Lal S."/>
            <person name="Ramachandran U."/>
            <person name="Zhang X."/>
            <person name="Munir R."/>
            <person name="Sparling R."/>
            <person name="Levin D.B."/>
        </authorList>
    </citation>
    <scope>NUCLEOTIDE SEQUENCE [LARGE SCALE GENOMIC DNA]</scope>
    <source>
        <strain evidence="5 6">CT1112</strain>
    </source>
</reference>
<dbReference type="GO" id="GO:0003700">
    <property type="term" value="F:DNA-binding transcription factor activity"/>
    <property type="evidence" value="ECO:0007669"/>
    <property type="project" value="InterPro"/>
</dbReference>
<protein>
    <submittedName>
        <fullName evidence="5">AraC family transcriptional regulator</fullName>
    </submittedName>
</protein>
<organism evidence="5 6">
    <name type="scientific">Ruminiclostridium cellobioparum subsp. termitidis CT1112</name>
    <dbReference type="NCBI Taxonomy" id="1195236"/>
    <lineage>
        <taxon>Bacteria</taxon>
        <taxon>Bacillati</taxon>
        <taxon>Bacillota</taxon>
        <taxon>Clostridia</taxon>
        <taxon>Eubacteriales</taxon>
        <taxon>Oscillospiraceae</taxon>
        <taxon>Ruminiclostridium</taxon>
    </lineage>
</organism>
<sequence>MSAYFEISRESDSKIHIFRVMDNYCEPHFHSNIELVYVVSGKMNININGQIKSMTGGCISVANSYDIHSYTNIENSDSIVMIIPVELVNSYIAAIRSKVFSSSFIESCENTKNIFNVMEKLLQAQDSSNELVSKGAAYYILGLLCDCVELIDKPAVSSTDLARKILVYLQQNYLNSLSIETLARHFGYNKDYLSKFFNSYLGCGFNSYMNALRSRHAAQLISSGKSDLTDIAFMSGFGNYRTFNRAFLQSYGITPSDYKKRLAGLKRASQLCL</sequence>
<keyword evidence="6" id="KW-1185">Reference proteome</keyword>
<dbReference type="Gene3D" id="1.10.10.60">
    <property type="entry name" value="Homeodomain-like"/>
    <property type="match status" value="2"/>
</dbReference>
<dbReference type="Pfam" id="PF12833">
    <property type="entry name" value="HTH_18"/>
    <property type="match status" value="1"/>
</dbReference>
<keyword evidence="2" id="KW-0238">DNA-binding</keyword>
<keyword evidence="3" id="KW-0804">Transcription</keyword>
<feature type="domain" description="HTH araC/xylS-type" evidence="4">
    <location>
        <begin position="163"/>
        <end position="261"/>
    </location>
</feature>
<dbReference type="SMART" id="SM00342">
    <property type="entry name" value="HTH_ARAC"/>
    <property type="match status" value="1"/>
</dbReference>
<dbReference type="CDD" id="cd02208">
    <property type="entry name" value="cupin_RmlC-like"/>
    <property type="match status" value="1"/>
</dbReference>
<dbReference type="PANTHER" id="PTHR43280">
    <property type="entry name" value="ARAC-FAMILY TRANSCRIPTIONAL REGULATOR"/>
    <property type="match status" value="1"/>
</dbReference>
<dbReference type="EMBL" id="AORV01000065">
    <property type="protein sequence ID" value="EMS69643.1"/>
    <property type="molecule type" value="Genomic_DNA"/>
</dbReference>
<name>S0FMC7_RUMCE</name>
<dbReference type="GO" id="GO:0043565">
    <property type="term" value="F:sequence-specific DNA binding"/>
    <property type="evidence" value="ECO:0007669"/>
    <property type="project" value="InterPro"/>
</dbReference>
<dbReference type="InterPro" id="IPR037923">
    <property type="entry name" value="HTH-like"/>
</dbReference>
<evidence type="ECO:0000256" key="1">
    <source>
        <dbReference type="ARBA" id="ARBA00023015"/>
    </source>
</evidence>
<dbReference type="STRING" id="1195236.CTER_4792"/>
<dbReference type="InterPro" id="IPR009057">
    <property type="entry name" value="Homeodomain-like_sf"/>
</dbReference>